<feature type="region of interest" description="Disordered" evidence="7">
    <location>
        <begin position="200"/>
        <end position="226"/>
    </location>
</feature>
<evidence type="ECO:0000313" key="9">
    <source>
        <dbReference type="EMBL" id="GBF88001.1"/>
    </source>
</evidence>
<feature type="compositionally biased region" description="Gly residues" evidence="7">
    <location>
        <begin position="711"/>
        <end position="722"/>
    </location>
</feature>
<feature type="compositionally biased region" description="Low complexity" evidence="7">
    <location>
        <begin position="691"/>
        <end position="710"/>
    </location>
</feature>
<keyword evidence="2 5" id="KW-0547">Nucleotide-binding</keyword>
<feature type="coiled-coil region" evidence="6">
    <location>
        <begin position="480"/>
        <end position="507"/>
    </location>
</feature>
<keyword evidence="10" id="KW-1185">Reference proteome</keyword>
<keyword evidence="3 9" id="KW-0418">Kinase</keyword>
<comment type="caution">
    <text evidence="9">The sequence shown here is derived from an EMBL/GenBank/DDBJ whole genome shotgun (WGS) entry which is preliminary data.</text>
</comment>
<sequence length="851" mass="87748">MAHSPGAAAITPSRDDPGTYYIAGQTWTVGTRYKLLRLLGEGSFSQVALAVDTENQEQVALKRIPDVLYSLENAKRVLREVCILRRMDHPGIIALRDVFLRPASTGRCVFRRGKLVPTSLDLYLALEYCDQGDLFHLRGQVGEAEVRSVMYQLLQALRYLHDNGVWHRDVKTANILVTYCDGARLVKIADLGSARSATFAGARGAASPPRAGRGSSSGGGAGARADGGASEAAAAIAAVSMDDGAPPGGGASRKRAAGAGSGGGGGGARAGPPAGDEPMRHNDSFMCDAPPSRSELFARPTVGGGAGFQSPLTRAVCTPCYRAPEVVMSRGVYSQAIDIWSAGCVFGELLQRVPWLGKAATPHLQVAPVFAMHGMPNTPASGERFTGSGHPAGNSVTRQELRALFQVIGTPSWSCIEGVPNAAWRNYLRAIPGRAPTLFRRFGAAGEVAVDLLQRLLTFDPARRPSCAEALAHEYFSALVADLKGREEAEEAEAAEYEEAVAAAEAEAAGAMVLDALEAAAVQQAAGGGAAGAAAEEQGPSPFAAPAPAPAAGGGGEEGGAPPDMEIDEGFGGGSSPLAKRARQHSSLAAAAPPQQQQQQQDQQASGELCPQVSFCSDLHGEHYYNIDDPAQALSKLEDEMGAILDLAEGGGDPAAASEATAAAASDAFRELLEREVSEHSQHLEARRQRSAAGAGPGPASAAASSPAAGGAAGARPGGGGAPASPPPPSGGARRPPLPSAAAVHRAAGGASGSVRIGRVDGWGHANPDPGQSVDPSILGMRRLPHHADAEQAHLEAEKHLKAGRHGEWTHEALNAGPKTGASWGVTLLPPGYSEGEHPDVADIIRSQNKR</sequence>
<gene>
    <name evidence="9" type="ORF">Rsub_00713</name>
</gene>
<name>A0A2V0NKW4_9CHLO</name>
<organism evidence="9 10">
    <name type="scientific">Raphidocelis subcapitata</name>
    <dbReference type="NCBI Taxonomy" id="307507"/>
    <lineage>
        <taxon>Eukaryota</taxon>
        <taxon>Viridiplantae</taxon>
        <taxon>Chlorophyta</taxon>
        <taxon>core chlorophytes</taxon>
        <taxon>Chlorophyceae</taxon>
        <taxon>CS clade</taxon>
        <taxon>Sphaeropleales</taxon>
        <taxon>Selenastraceae</taxon>
        <taxon>Raphidocelis</taxon>
    </lineage>
</organism>
<keyword evidence="1" id="KW-0808">Transferase</keyword>
<feature type="compositionally biased region" description="Low complexity" evidence="7">
    <location>
        <begin position="532"/>
        <end position="542"/>
    </location>
</feature>
<dbReference type="InterPro" id="IPR050117">
    <property type="entry name" value="MAPK"/>
</dbReference>
<dbReference type="Gene3D" id="3.30.200.20">
    <property type="entry name" value="Phosphorylase Kinase, domain 1"/>
    <property type="match status" value="1"/>
</dbReference>
<evidence type="ECO:0000256" key="4">
    <source>
        <dbReference type="ARBA" id="ARBA00022840"/>
    </source>
</evidence>
<dbReference type="PROSITE" id="PS00107">
    <property type="entry name" value="PROTEIN_KINASE_ATP"/>
    <property type="match status" value="1"/>
</dbReference>
<dbReference type="InterPro" id="IPR000719">
    <property type="entry name" value="Prot_kinase_dom"/>
</dbReference>
<feature type="region of interest" description="Disordered" evidence="7">
    <location>
        <begin position="532"/>
        <end position="606"/>
    </location>
</feature>
<feature type="compositionally biased region" description="Gly residues" evidence="7">
    <location>
        <begin position="259"/>
        <end position="269"/>
    </location>
</feature>
<dbReference type="InterPro" id="IPR011009">
    <property type="entry name" value="Kinase-like_dom_sf"/>
</dbReference>
<dbReference type="Gene3D" id="1.10.510.10">
    <property type="entry name" value="Transferase(Phosphotransferase) domain 1"/>
    <property type="match status" value="1"/>
</dbReference>
<dbReference type="EMBL" id="BDRX01000003">
    <property type="protein sequence ID" value="GBF88001.1"/>
    <property type="molecule type" value="Genomic_DNA"/>
</dbReference>
<accession>A0A2V0NKW4</accession>
<dbReference type="PROSITE" id="PS50011">
    <property type="entry name" value="PROTEIN_KINASE_DOM"/>
    <property type="match status" value="1"/>
</dbReference>
<feature type="compositionally biased region" description="Low complexity" evidence="7">
    <location>
        <begin position="200"/>
        <end position="214"/>
    </location>
</feature>
<feature type="region of interest" description="Disordered" evidence="7">
    <location>
        <begin position="827"/>
        <end position="851"/>
    </location>
</feature>
<dbReference type="PROSITE" id="PS00108">
    <property type="entry name" value="PROTEIN_KINASE_ST"/>
    <property type="match status" value="1"/>
</dbReference>
<proteinExistence type="predicted"/>
<dbReference type="Pfam" id="PF00069">
    <property type="entry name" value="Pkinase"/>
    <property type="match status" value="2"/>
</dbReference>
<evidence type="ECO:0000313" key="10">
    <source>
        <dbReference type="Proteomes" id="UP000247498"/>
    </source>
</evidence>
<feature type="compositionally biased region" description="Low complexity" evidence="7">
    <location>
        <begin position="589"/>
        <end position="605"/>
    </location>
</feature>
<dbReference type="GO" id="GO:0004672">
    <property type="term" value="F:protein kinase activity"/>
    <property type="evidence" value="ECO:0007669"/>
    <property type="project" value="InterPro"/>
</dbReference>
<dbReference type="InParanoid" id="A0A2V0NKW4"/>
<keyword evidence="6" id="KW-0175">Coiled coil</keyword>
<protein>
    <submittedName>
        <fullName evidence="9">Map2 kinase</fullName>
    </submittedName>
</protein>
<feature type="region of interest" description="Disordered" evidence="7">
    <location>
        <begin position="244"/>
        <end position="281"/>
    </location>
</feature>
<dbReference type="AlphaFoldDB" id="A0A2V0NKW4"/>
<feature type="compositionally biased region" description="Low complexity" evidence="7">
    <location>
        <begin position="731"/>
        <end position="757"/>
    </location>
</feature>
<dbReference type="InterPro" id="IPR017441">
    <property type="entry name" value="Protein_kinase_ATP_BS"/>
</dbReference>
<dbReference type="SUPFAM" id="SSF56112">
    <property type="entry name" value="Protein kinase-like (PK-like)"/>
    <property type="match status" value="1"/>
</dbReference>
<evidence type="ECO:0000256" key="3">
    <source>
        <dbReference type="ARBA" id="ARBA00022777"/>
    </source>
</evidence>
<dbReference type="PANTHER" id="PTHR24055">
    <property type="entry name" value="MITOGEN-ACTIVATED PROTEIN KINASE"/>
    <property type="match status" value="1"/>
</dbReference>
<evidence type="ECO:0000256" key="7">
    <source>
        <dbReference type="SAM" id="MobiDB-lite"/>
    </source>
</evidence>
<evidence type="ECO:0000256" key="1">
    <source>
        <dbReference type="ARBA" id="ARBA00022679"/>
    </source>
</evidence>
<evidence type="ECO:0000256" key="2">
    <source>
        <dbReference type="ARBA" id="ARBA00022741"/>
    </source>
</evidence>
<dbReference type="OrthoDB" id="248923at2759"/>
<evidence type="ECO:0000259" key="8">
    <source>
        <dbReference type="PROSITE" id="PS50011"/>
    </source>
</evidence>
<feature type="region of interest" description="Disordered" evidence="7">
    <location>
        <begin position="676"/>
        <end position="778"/>
    </location>
</feature>
<dbReference type="Proteomes" id="UP000247498">
    <property type="component" value="Unassembled WGS sequence"/>
</dbReference>
<dbReference type="GO" id="GO:0005524">
    <property type="term" value="F:ATP binding"/>
    <property type="evidence" value="ECO:0007669"/>
    <property type="project" value="UniProtKB-UniRule"/>
</dbReference>
<evidence type="ECO:0000256" key="5">
    <source>
        <dbReference type="PROSITE-ProRule" id="PRU10141"/>
    </source>
</evidence>
<keyword evidence="4 5" id="KW-0067">ATP-binding</keyword>
<dbReference type="SMART" id="SM00220">
    <property type="entry name" value="S_TKc"/>
    <property type="match status" value="1"/>
</dbReference>
<feature type="binding site" evidence="5">
    <location>
        <position position="62"/>
    </location>
    <ligand>
        <name>ATP</name>
        <dbReference type="ChEBI" id="CHEBI:30616"/>
    </ligand>
</feature>
<feature type="compositionally biased region" description="Basic and acidic residues" evidence="7">
    <location>
        <begin position="676"/>
        <end position="688"/>
    </location>
</feature>
<dbReference type="InterPro" id="IPR008271">
    <property type="entry name" value="Ser/Thr_kinase_AS"/>
</dbReference>
<evidence type="ECO:0000256" key="6">
    <source>
        <dbReference type="SAM" id="Coils"/>
    </source>
</evidence>
<feature type="domain" description="Protein kinase" evidence="8">
    <location>
        <begin position="33"/>
        <end position="476"/>
    </location>
</feature>
<dbReference type="STRING" id="307507.A0A2V0NKW4"/>
<reference evidence="9 10" key="1">
    <citation type="journal article" date="2018" name="Sci. Rep.">
        <title>Raphidocelis subcapitata (=Pseudokirchneriella subcapitata) provides an insight into genome evolution and environmental adaptations in the Sphaeropleales.</title>
        <authorList>
            <person name="Suzuki S."/>
            <person name="Yamaguchi H."/>
            <person name="Nakajima N."/>
            <person name="Kawachi M."/>
        </authorList>
    </citation>
    <scope>NUCLEOTIDE SEQUENCE [LARGE SCALE GENOMIC DNA]</scope>
    <source>
        <strain evidence="9 10">NIES-35</strain>
    </source>
</reference>